<keyword evidence="1" id="KW-0472">Membrane</keyword>
<reference evidence="2" key="3">
    <citation type="submission" date="2025-09" db="UniProtKB">
        <authorList>
            <consortium name="Ensembl"/>
        </authorList>
    </citation>
    <scope>IDENTIFICATION</scope>
</reference>
<evidence type="ECO:0008006" key="4">
    <source>
        <dbReference type="Google" id="ProtNLM"/>
    </source>
</evidence>
<evidence type="ECO:0000313" key="3">
    <source>
        <dbReference type="Proteomes" id="UP000694580"/>
    </source>
</evidence>
<keyword evidence="1" id="KW-0812">Transmembrane</keyword>
<dbReference type="AlphaFoldDB" id="A0AAY4C0Y1"/>
<dbReference type="Pfam" id="PF15125">
    <property type="entry name" value="TMEM238"/>
    <property type="match status" value="1"/>
</dbReference>
<reference evidence="2" key="2">
    <citation type="submission" date="2025-08" db="UniProtKB">
        <authorList>
            <consortium name="Ensembl"/>
        </authorList>
    </citation>
    <scope>IDENTIFICATION</scope>
</reference>
<dbReference type="Proteomes" id="UP000694580">
    <property type="component" value="Chromosome 7"/>
</dbReference>
<name>A0AAY4C0Y1_9TELE</name>
<feature type="transmembrane region" description="Helical" evidence="1">
    <location>
        <begin position="12"/>
        <end position="33"/>
    </location>
</feature>
<feature type="transmembrane region" description="Helical" evidence="1">
    <location>
        <begin position="45"/>
        <end position="66"/>
    </location>
</feature>
<dbReference type="PANTHER" id="PTHR28613">
    <property type="entry name" value="SI:CH211-232M10.4-RELATED"/>
    <property type="match status" value="1"/>
</dbReference>
<proteinExistence type="predicted"/>
<sequence length="96" mass="10490">MELRCVGGCVPLFALAVIFDLVGLAVLLVGVFADVRSDGRFYGDFLIYSGALILFASLAWWIMWYVGNIPVAAGGRARSFTQLAGNTLRRRHHGTD</sequence>
<evidence type="ECO:0000313" key="2">
    <source>
        <dbReference type="Ensembl" id="ENSDCDP00010026649.1"/>
    </source>
</evidence>
<accession>A0AAY4C0Y1</accession>
<dbReference type="InterPro" id="IPR029365">
    <property type="entry name" value="TMEM238"/>
</dbReference>
<reference evidence="2 3" key="1">
    <citation type="submission" date="2020-06" db="EMBL/GenBank/DDBJ databases">
        <authorList>
            <consortium name="Wellcome Sanger Institute Data Sharing"/>
        </authorList>
    </citation>
    <scope>NUCLEOTIDE SEQUENCE [LARGE SCALE GENOMIC DNA]</scope>
</reference>
<dbReference type="GeneTree" id="ENSGT00940000176040"/>
<dbReference type="Ensembl" id="ENSDCDT00010033019.1">
    <property type="protein sequence ID" value="ENSDCDP00010026649.1"/>
    <property type="gene ID" value="ENSDCDG00010016927.1"/>
</dbReference>
<protein>
    <recommendedName>
        <fullName evidence="4">Transmembrane protein 238</fullName>
    </recommendedName>
</protein>
<keyword evidence="1" id="KW-1133">Transmembrane helix</keyword>
<organism evidence="2 3">
    <name type="scientific">Denticeps clupeoides</name>
    <name type="common">denticle herring</name>
    <dbReference type="NCBI Taxonomy" id="299321"/>
    <lineage>
        <taxon>Eukaryota</taxon>
        <taxon>Metazoa</taxon>
        <taxon>Chordata</taxon>
        <taxon>Craniata</taxon>
        <taxon>Vertebrata</taxon>
        <taxon>Euteleostomi</taxon>
        <taxon>Actinopterygii</taxon>
        <taxon>Neopterygii</taxon>
        <taxon>Teleostei</taxon>
        <taxon>Clupei</taxon>
        <taxon>Clupeiformes</taxon>
        <taxon>Denticipitoidei</taxon>
        <taxon>Denticipitidae</taxon>
        <taxon>Denticeps</taxon>
    </lineage>
</organism>
<dbReference type="PANTHER" id="PTHR28613:SF7">
    <property type="entry name" value="TRANSMEMBRANE PROTEIN 238"/>
    <property type="match status" value="1"/>
</dbReference>
<keyword evidence="3" id="KW-1185">Reference proteome</keyword>
<evidence type="ECO:0000256" key="1">
    <source>
        <dbReference type="SAM" id="Phobius"/>
    </source>
</evidence>